<evidence type="ECO:0000313" key="3">
    <source>
        <dbReference type="EMBL" id="MBM7276957.1"/>
    </source>
</evidence>
<dbReference type="InterPro" id="IPR051122">
    <property type="entry name" value="SDR_DHRS6-like"/>
</dbReference>
<dbReference type="CDD" id="cd05233">
    <property type="entry name" value="SDR_c"/>
    <property type="match status" value="1"/>
</dbReference>
<dbReference type="PANTHER" id="PTHR43477:SF1">
    <property type="entry name" value="DIHYDROANTICAPSIN 7-DEHYDROGENASE"/>
    <property type="match status" value="1"/>
</dbReference>
<dbReference type="InterPro" id="IPR036291">
    <property type="entry name" value="NAD(P)-bd_dom_sf"/>
</dbReference>
<name>A0AAW4G139_GORRU</name>
<dbReference type="AlphaFoldDB" id="A0AAW4G139"/>
<evidence type="ECO:0000256" key="2">
    <source>
        <dbReference type="ARBA" id="ARBA00023002"/>
    </source>
</evidence>
<reference evidence="3" key="1">
    <citation type="submission" date="2021-02" db="EMBL/GenBank/DDBJ databases">
        <title>Taxonomy, biology and ecology of Rhodococcus bacteria occurring in California pistachio and other woody hosts as revealed by genome sequence analyses.</title>
        <authorList>
            <person name="Riely B."/>
            <person name="Gai Y."/>
        </authorList>
    </citation>
    <scope>NUCLEOTIDE SEQUENCE</scope>
    <source>
        <strain evidence="3">BP-295</strain>
    </source>
</reference>
<comment type="caution">
    <text evidence="3">The sequence shown here is derived from an EMBL/GenBank/DDBJ whole genome shotgun (WGS) entry which is preliminary data.</text>
</comment>
<dbReference type="Gene3D" id="3.40.50.720">
    <property type="entry name" value="NAD(P)-binding Rossmann-like Domain"/>
    <property type="match status" value="1"/>
</dbReference>
<dbReference type="EMBL" id="JAFFGU010000001">
    <property type="protein sequence ID" value="MBM7276957.1"/>
    <property type="molecule type" value="Genomic_DNA"/>
</dbReference>
<accession>A0AAW4G139</accession>
<keyword evidence="2" id="KW-0560">Oxidoreductase</keyword>
<dbReference type="Pfam" id="PF13561">
    <property type="entry name" value="adh_short_C2"/>
    <property type="match status" value="1"/>
</dbReference>
<proteinExistence type="inferred from homology"/>
<comment type="similarity">
    <text evidence="1">Belongs to the short-chain dehydrogenases/reductases (SDR) family.</text>
</comment>
<evidence type="ECO:0000256" key="1">
    <source>
        <dbReference type="ARBA" id="ARBA00006484"/>
    </source>
</evidence>
<dbReference type="RefSeq" id="WP_204717447.1">
    <property type="nucleotide sequence ID" value="NZ_JAFFGU010000001.1"/>
</dbReference>
<dbReference type="PANTHER" id="PTHR43477">
    <property type="entry name" value="DIHYDROANTICAPSIN 7-DEHYDROGENASE"/>
    <property type="match status" value="1"/>
</dbReference>
<gene>
    <name evidence="3" type="ORF">JTZ10_04225</name>
</gene>
<organism evidence="3 4">
    <name type="scientific">Gordonia rubripertincta</name>
    <name type="common">Rhodococcus corallinus</name>
    <dbReference type="NCBI Taxonomy" id="36822"/>
    <lineage>
        <taxon>Bacteria</taxon>
        <taxon>Bacillati</taxon>
        <taxon>Actinomycetota</taxon>
        <taxon>Actinomycetes</taxon>
        <taxon>Mycobacteriales</taxon>
        <taxon>Gordoniaceae</taxon>
        <taxon>Gordonia</taxon>
    </lineage>
</organism>
<sequence length="272" mass="28718">MSLTDASTYAAGECDRVADHRARFDLSSRRYVVLGGGQGMGRQVCHALVQLGAAVVVVDIDHDRAEAVRAELGDAATADRVDATDDAAMAALVQRTGEVDGVVDVIGMARYARLLDITDDDWRWGEDIVLRHAVLAIRHFGRSLCDRGSGSITFVSSVSGLGSSPVHAAYGVYKAGLDSLVRSAAIELGANGVRVNAVSPGFVVTPRIASMLDDAAIEETRTQIPLERLTLPADVASALVFLVSDLARTITGQVLVVDGGASNKYPYDMSGF</sequence>
<dbReference type="Proteomes" id="UP001195196">
    <property type="component" value="Unassembled WGS sequence"/>
</dbReference>
<evidence type="ECO:0000313" key="4">
    <source>
        <dbReference type="Proteomes" id="UP001195196"/>
    </source>
</evidence>
<dbReference type="InterPro" id="IPR002347">
    <property type="entry name" value="SDR_fam"/>
</dbReference>
<dbReference type="PRINTS" id="PR00081">
    <property type="entry name" value="GDHRDH"/>
</dbReference>
<dbReference type="GO" id="GO:0016491">
    <property type="term" value="F:oxidoreductase activity"/>
    <property type="evidence" value="ECO:0007669"/>
    <property type="project" value="UniProtKB-KW"/>
</dbReference>
<dbReference type="FunFam" id="3.40.50.720:FF:000084">
    <property type="entry name" value="Short-chain dehydrogenase reductase"/>
    <property type="match status" value="1"/>
</dbReference>
<protein>
    <submittedName>
        <fullName evidence="3">SDR family oxidoreductase</fullName>
    </submittedName>
</protein>
<dbReference type="SUPFAM" id="SSF51735">
    <property type="entry name" value="NAD(P)-binding Rossmann-fold domains"/>
    <property type="match status" value="1"/>
</dbReference>